<organism evidence="1 2">
    <name type="scientific">Luteolibacter yonseiensis</name>
    <dbReference type="NCBI Taxonomy" id="1144680"/>
    <lineage>
        <taxon>Bacteria</taxon>
        <taxon>Pseudomonadati</taxon>
        <taxon>Verrucomicrobiota</taxon>
        <taxon>Verrucomicrobiia</taxon>
        <taxon>Verrucomicrobiales</taxon>
        <taxon>Verrucomicrobiaceae</taxon>
        <taxon>Luteolibacter</taxon>
    </lineage>
</organism>
<evidence type="ECO:0000313" key="2">
    <source>
        <dbReference type="Proteomes" id="UP000600139"/>
    </source>
</evidence>
<comment type="caution">
    <text evidence="1">The sequence shown here is derived from an EMBL/GenBank/DDBJ whole genome shotgun (WGS) entry which is preliminary data.</text>
</comment>
<reference evidence="1" key="1">
    <citation type="submission" date="2021-01" db="EMBL/GenBank/DDBJ databases">
        <title>Modified the classification status of verrucomicrobia.</title>
        <authorList>
            <person name="Feng X."/>
        </authorList>
    </citation>
    <scope>NUCLEOTIDE SEQUENCE</scope>
    <source>
        <strain evidence="1">JCM 18052</strain>
    </source>
</reference>
<dbReference type="RefSeq" id="WP_200350674.1">
    <property type="nucleotide sequence ID" value="NZ_BAABHZ010000008.1"/>
</dbReference>
<name>A0A934R3D7_9BACT</name>
<proteinExistence type="predicted"/>
<sequence length="96" mass="10688">MSHPRIYADFQKVDDGKLVLTARGSIGDLNSCGGPKEGMRVVFYSDDANDLGELDELEVDGELEFDPERGIWLGIHDPNAFRHASDRDPRPTTREG</sequence>
<dbReference type="Proteomes" id="UP000600139">
    <property type="component" value="Unassembled WGS sequence"/>
</dbReference>
<protein>
    <submittedName>
        <fullName evidence="1">Uncharacterized protein</fullName>
    </submittedName>
</protein>
<dbReference type="EMBL" id="JAENIK010000009">
    <property type="protein sequence ID" value="MBK1815717.1"/>
    <property type="molecule type" value="Genomic_DNA"/>
</dbReference>
<keyword evidence="2" id="KW-1185">Reference proteome</keyword>
<evidence type="ECO:0000313" key="1">
    <source>
        <dbReference type="EMBL" id="MBK1815717.1"/>
    </source>
</evidence>
<gene>
    <name evidence="1" type="ORF">JIN84_08820</name>
</gene>
<dbReference type="AlphaFoldDB" id="A0A934R3D7"/>
<accession>A0A934R3D7</accession>